<dbReference type="AlphaFoldDB" id="A0A4Z1PJG4"/>
<dbReference type="PANTHER" id="PTHR36575">
    <property type="entry name" value="BINDING PROTEIN, PUTATIVE (AFU_ORTHOLOGUE AFUA_1G14430)-RELATED"/>
    <property type="match status" value="1"/>
</dbReference>
<accession>A0A4Z1PJG4</accession>
<comment type="caution">
    <text evidence="4">The sequence shown here is derived from an EMBL/GenBank/DDBJ whole genome shotgun (WGS) entry which is preliminary data.</text>
</comment>
<dbReference type="OrthoDB" id="120613at2759"/>
<name>A0A4Z1PJG4_9PEZI</name>
<evidence type="ECO:0000313" key="4">
    <source>
        <dbReference type="EMBL" id="TID25911.1"/>
    </source>
</evidence>
<gene>
    <name evidence="4" type="ORF">E6O75_ATG03774</name>
</gene>
<evidence type="ECO:0000256" key="1">
    <source>
        <dbReference type="ARBA" id="ARBA00001973"/>
    </source>
</evidence>
<proteinExistence type="predicted"/>
<evidence type="ECO:0000256" key="3">
    <source>
        <dbReference type="SAM" id="SignalP"/>
    </source>
</evidence>
<sequence length="202" mass="21095">MRSSILAAAAAFTATVSAHGAVTSPPVRNPGPAMMAACGAPAVAAAVADPTTPLEDIDMSAATADCKLDLCRGATYADNTANLQTYTPGQTINMKAILPIPHEGPMNVSIIDTATNTAIGQPLIVFDSYADENLAELPANNTDFSFQMPMQLEAGQCVQAGQCTMQWFWVGTKAMQTYESCVDFVMAPAGLGKRGVGKRFVS</sequence>
<feature type="chain" id="PRO_5021408679" evidence="3">
    <location>
        <begin position="21"/>
        <end position="202"/>
    </location>
</feature>
<dbReference type="InterPro" id="IPR052282">
    <property type="entry name" value="Starch-active_LPMO"/>
</dbReference>
<dbReference type="PANTHER" id="PTHR36575:SF2">
    <property type="entry name" value="CHITIN-BINDING TYPE-4 DOMAIN-CONTAINING PROTEIN-RELATED"/>
    <property type="match status" value="1"/>
</dbReference>
<organism evidence="4 5">
    <name type="scientific">Venturia nashicola</name>
    <dbReference type="NCBI Taxonomy" id="86259"/>
    <lineage>
        <taxon>Eukaryota</taxon>
        <taxon>Fungi</taxon>
        <taxon>Dikarya</taxon>
        <taxon>Ascomycota</taxon>
        <taxon>Pezizomycotina</taxon>
        <taxon>Dothideomycetes</taxon>
        <taxon>Pleosporomycetidae</taxon>
        <taxon>Venturiales</taxon>
        <taxon>Venturiaceae</taxon>
        <taxon>Venturia</taxon>
    </lineage>
</organism>
<keyword evidence="3" id="KW-0732">Signal</keyword>
<evidence type="ECO:0000313" key="5">
    <source>
        <dbReference type="Proteomes" id="UP000298493"/>
    </source>
</evidence>
<protein>
    <submittedName>
        <fullName evidence="4">Chitin binding protein</fullName>
    </submittedName>
</protein>
<keyword evidence="2" id="KW-0186">Copper</keyword>
<keyword evidence="5" id="KW-1185">Reference proteome</keyword>
<dbReference type="EMBL" id="SNSC02000003">
    <property type="protein sequence ID" value="TID25911.1"/>
    <property type="molecule type" value="Genomic_DNA"/>
</dbReference>
<evidence type="ECO:0000256" key="2">
    <source>
        <dbReference type="ARBA" id="ARBA00023008"/>
    </source>
</evidence>
<dbReference type="Proteomes" id="UP000298493">
    <property type="component" value="Unassembled WGS sequence"/>
</dbReference>
<feature type="signal peptide" evidence="3">
    <location>
        <begin position="1"/>
        <end position="20"/>
    </location>
</feature>
<reference evidence="4 5" key="1">
    <citation type="submission" date="2019-04" db="EMBL/GenBank/DDBJ databases">
        <title>High contiguity whole genome sequence and gene annotation resource for two Venturia nashicola isolates.</title>
        <authorList>
            <person name="Prokchorchik M."/>
            <person name="Won K."/>
            <person name="Lee Y."/>
            <person name="Choi E.D."/>
            <person name="Segonzac C."/>
            <person name="Sohn K.H."/>
        </authorList>
    </citation>
    <scope>NUCLEOTIDE SEQUENCE [LARGE SCALE GENOMIC DNA]</scope>
    <source>
        <strain evidence="4 5">PRI2</strain>
    </source>
</reference>
<comment type="cofactor">
    <cofactor evidence="1">
        <name>Cu(2+)</name>
        <dbReference type="ChEBI" id="CHEBI:29036"/>
    </cofactor>
</comment>
<dbReference type="Gene3D" id="2.70.50.70">
    <property type="match status" value="1"/>
</dbReference>